<feature type="region of interest" description="Disordered" evidence="1">
    <location>
        <begin position="81"/>
        <end position="135"/>
    </location>
</feature>
<evidence type="ECO:0000259" key="2">
    <source>
        <dbReference type="Pfam" id="PF18495"/>
    </source>
</evidence>
<protein>
    <recommendedName>
        <fullName evidence="2">Antitoxin VbhA domain-containing protein</fullName>
    </recommendedName>
</protein>
<dbReference type="InterPro" id="IPR033788">
    <property type="entry name" value="VbhA-like"/>
</dbReference>
<dbReference type="Pfam" id="PF18495">
    <property type="entry name" value="VbhA"/>
    <property type="match status" value="1"/>
</dbReference>
<feature type="domain" description="Antitoxin VbhA" evidence="2">
    <location>
        <begin position="31"/>
        <end position="74"/>
    </location>
</feature>
<dbReference type="RefSeq" id="WP_317723027.1">
    <property type="nucleotide sequence ID" value="NZ_JAWLVK010000077.1"/>
</dbReference>
<dbReference type="CDD" id="cd11586">
    <property type="entry name" value="VbhA_like"/>
    <property type="match status" value="1"/>
</dbReference>
<reference evidence="3" key="1">
    <citation type="submission" date="2023-10" db="EMBL/GenBank/DDBJ databases">
        <title>Mycolicibacterium fortuitum clinical isolates causing pulmonary infections in humans.</title>
        <authorList>
            <person name="Mejia-Ponce P.M."/>
            <person name="Zenteno-Cuevas R."/>
            <person name="Licona-Cassani C."/>
        </authorList>
    </citation>
    <scope>NUCLEOTIDE SEQUENCE</scope>
    <source>
        <strain evidence="3">M8</strain>
    </source>
</reference>
<sequence>MSGETAGHELVDLANLAELLHNSGLSSKDQQAVRAAVVDSVLEGATPDRDFVRRLIELAAGRITIGEYKSQVLEATNAAGRTVSGEELRARHGATSAPPPRRRFGQPPDLVVPDNFDDPLLYPENPAAQEGDPAT</sequence>
<dbReference type="AlphaFoldDB" id="A0AAE4VKN9"/>
<dbReference type="EMBL" id="JAWLVV010000087">
    <property type="protein sequence ID" value="MDV7295623.1"/>
    <property type="molecule type" value="Genomic_DNA"/>
</dbReference>
<evidence type="ECO:0000256" key="1">
    <source>
        <dbReference type="SAM" id="MobiDB-lite"/>
    </source>
</evidence>
<evidence type="ECO:0000313" key="3">
    <source>
        <dbReference type="EMBL" id="MDV7295623.1"/>
    </source>
</evidence>
<organism evidence="3 4">
    <name type="scientific">Mycolicibacterium fortuitum</name>
    <name type="common">Mycobacterium fortuitum</name>
    <dbReference type="NCBI Taxonomy" id="1766"/>
    <lineage>
        <taxon>Bacteria</taxon>
        <taxon>Bacillati</taxon>
        <taxon>Actinomycetota</taxon>
        <taxon>Actinomycetes</taxon>
        <taxon>Mycobacteriales</taxon>
        <taxon>Mycobacteriaceae</taxon>
        <taxon>Mycolicibacterium</taxon>
    </lineage>
</organism>
<accession>A0AAE4VKN9</accession>
<comment type="caution">
    <text evidence="3">The sequence shown here is derived from an EMBL/GenBank/DDBJ whole genome shotgun (WGS) entry which is preliminary data.</text>
</comment>
<name>A0AAE4VKN9_MYCFO</name>
<proteinExistence type="predicted"/>
<dbReference type="Proteomes" id="UP001186041">
    <property type="component" value="Unassembled WGS sequence"/>
</dbReference>
<gene>
    <name evidence="3" type="ORF">R4485_36330</name>
</gene>
<dbReference type="InterPro" id="IPR041535">
    <property type="entry name" value="VbhA"/>
</dbReference>
<evidence type="ECO:0000313" key="4">
    <source>
        <dbReference type="Proteomes" id="UP001186041"/>
    </source>
</evidence>